<dbReference type="EMBL" id="BQNB010017494">
    <property type="protein sequence ID" value="GJT63853.1"/>
    <property type="molecule type" value="Genomic_DNA"/>
</dbReference>
<reference evidence="1" key="2">
    <citation type="submission" date="2022-01" db="EMBL/GenBank/DDBJ databases">
        <authorList>
            <person name="Yamashiro T."/>
            <person name="Shiraishi A."/>
            <person name="Satake H."/>
            <person name="Nakayama K."/>
        </authorList>
    </citation>
    <scope>NUCLEOTIDE SEQUENCE</scope>
</reference>
<reference evidence="1" key="1">
    <citation type="journal article" date="2022" name="Int. J. Mol. Sci.">
        <title>Draft Genome of Tanacetum Coccineum: Genomic Comparison of Closely Related Tanacetum-Family Plants.</title>
        <authorList>
            <person name="Yamashiro T."/>
            <person name="Shiraishi A."/>
            <person name="Nakayama K."/>
            <person name="Satake H."/>
        </authorList>
    </citation>
    <scope>NUCLEOTIDE SEQUENCE</scope>
</reference>
<keyword evidence="2" id="KW-1185">Reference proteome</keyword>
<organism evidence="1 2">
    <name type="scientific">Tanacetum coccineum</name>
    <dbReference type="NCBI Taxonomy" id="301880"/>
    <lineage>
        <taxon>Eukaryota</taxon>
        <taxon>Viridiplantae</taxon>
        <taxon>Streptophyta</taxon>
        <taxon>Embryophyta</taxon>
        <taxon>Tracheophyta</taxon>
        <taxon>Spermatophyta</taxon>
        <taxon>Magnoliopsida</taxon>
        <taxon>eudicotyledons</taxon>
        <taxon>Gunneridae</taxon>
        <taxon>Pentapetalae</taxon>
        <taxon>asterids</taxon>
        <taxon>campanulids</taxon>
        <taxon>Asterales</taxon>
        <taxon>Asteraceae</taxon>
        <taxon>Asteroideae</taxon>
        <taxon>Anthemideae</taxon>
        <taxon>Anthemidinae</taxon>
        <taxon>Tanacetum</taxon>
    </lineage>
</organism>
<accession>A0ABQ5FKI1</accession>
<proteinExistence type="predicted"/>
<comment type="caution">
    <text evidence="1">The sequence shown here is derived from an EMBL/GenBank/DDBJ whole genome shotgun (WGS) entry which is preliminary data.</text>
</comment>
<evidence type="ECO:0000313" key="1">
    <source>
        <dbReference type="EMBL" id="GJT63853.1"/>
    </source>
</evidence>
<name>A0ABQ5FKI1_9ASTR</name>
<gene>
    <name evidence="1" type="ORF">Tco_1015333</name>
</gene>
<sequence>MDDEPMWDVDRVVAPTPGPAIIIPKTANEFAIKDIRKKRRCTSSLATSKKRRLLAFSPSEDPARKLEQMA</sequence>
<dbReference type="Proteomes" id="UP001151760">
    <property type="component" value="Unassembled WGS sequence"/>
</dbReference>
<evidence type="ECO:0000313" key="2">
    <source>
        <dbReference type="Proteomes" id="UP001151760"/>
    </source>
</evidence>
<protein>
    <submittedName>
        <fullName evidence="1">Uncharacterized protein</fullName>
    </submittedName>
</protein>